<dbReference type="RefSeq" id="WP_112664868.1">
    <property type="nucleotide sequence ID" value="NZ_JABCUO010000011.1"/>
</dbReference>
<comment type="caution">
    <text evidence="2">The sequence shown here is derived from an EMBL/GenBank/DDBJ whole genome shotgun (WGS) entry which is preliminary data.</text>
</comment>
<feature type="domain" description="Peptidase S1" evidence="1">
    <location>
        <begin position="7"/>
        <end position="47"/>
    </location>
</feature>
<keyword evidence="2" id="KW-0378">Hydrolase</keyword>
<reference evidence="2 3" key="1">
    <citation type="submission" date="2020-04" db="EMBL/GenBank/DDBJ databases">
        <title>Antimicrobial susceptibility and clonality of vaginal-derived multi-drug resistant Mobiluncus isolates in China.</title>
        <authorList>
            <person name="Zhang X."/>
        </authorList>
    </citation>
    <scope>NUCLEOTIDE SEQUENCE [LARGE SCALE GENOMIC DNA]</scope>
    <source>
        <strain evidence="2 3">7</strain>
    </source>
</reference>
<evidence type="ECO:0000259" key="1">
    <source>
        <dbReference type="Pfam" id="PF00089"/>
    </source>
</evidence>
<accession>A0A848RQQ2</accession>
<dbReference type="InterPro" id="IPR009003">
    <property type="entry name" value="Peptidase_S1_PA"/>
</dbReference>
<organism evidence="2 3">
    <name type="scientific">Mobiluncus mulieris</name>
    <dbReference type="NCBI Taxonomy" id="2052"/>
    <lineage>
        <taxon>Bacteria</taxon>
        <taxon>Bacillati</taxon>
        <taxon>Actinomycetota</taxon>
        <taxon>Actinomycetes</taxon>
        <taxon>Actinomycetales</taxon>
        <taxon>Actinomycetaceae</taxon>
        <taxon>Mobiluncus</taxon>
    </lineage>
</organism>
<dbReference type="Gene3D" id="2.40.10.10">
    <property type="entry name" value="Trypsin-like serine proteases"/>
    <property type="match status" value="2"/>
</dbReference>
<dbReference type="Proteomes" id="UP000582487">
    <property type="component" value="Unassembled WGS sequence"/>
</dbReference>
<sequence>MYVNDHVTQRGDSGGPWFSSGGAAGIHKGQIYVDGQASSVFTKITKAESVSGFKLKME</sequence>
<dbReference type="AlphaFoldDB" id="A0A848RQQ2"/>
<keyword evidence="2" id="KW-0645">Protease</keyword>
<dbReference type="InterPro" id="IPR001254">
    <property type="entry name" value="Trypsin_dom"/>
</dbReference>
<protein>
    <submittedName>
        <fullName evidence="2">Trypsin-like serine protease</fullName>
    </submittedName>
</protein>
<dbReference type="EMBL" id="JABCUV010000001">
    <property type="protein sequence ID" value="NMW92534.1"/>
    <property type="molecule type" value="Genomic_DNA"/>
</dbReference>
<dbReference type="GO" id="GO:0006508">
    <property type="term" value="P:proteolysis"/>
    <property type="evidence" value="ECO:0007669"/>
    <property type="project" value="UniProtKB-KW"/>
</dbReference>
<dbReference type="Pfam" id="PF00089">
    <property type="entry name" value="Trypsin"/>
    <property type="match status" value="1"/>
</dbReference>
<dbReference type="GeneID" id="95082799"/>
<evidence type="ECO:0000313" key="2">
    <source>
        <dbReference type="EMBL" id="NMW92534.1"/>
    </source>
</evidence>
<dbReference type="GO" id="GO:0004252">
    <property type="term" value="F:serine-type endopeptidase activity"/>
    <property type="evidence" value="ECO:0007669"/>
    <property type="project" value="InterPro"/>
</dbReference>
<proteinExistence type="predicted"/>
<gene>
    <name evidence="2" type="ORF">HHJ74_02220</name>
</gene>
<name>A0A848RQQ2_9ACTO</name>
<evidence type="ECO:0000313" key="3">
    <source>
        <dbReference type="Proteomes" id="UP000582487"/>
    </source>
</evidence>
<dbReference type="SUPFAM" id="SSF50494">
    <property type="entry name" value="Trypsin-like serine proteases"/>
    <property type="match status" value="1"/>
</dbReference>
<dbReference type="InterPro" id="IPR043504">
    <property type="entry name" value="Peptidase_S1_PA_chymotrypsin"/>
</dbReference>
<dbReference type="OrthoDB" id="5176514at2"/>